<dbReference type="Proteomes" id="UP001206128">
    <property type="component" value="Unassembled WGS sequence"/>
</dbReference>
<evidence type="ECO:0000256" key="1">
    <source>
        <dbReference type="ARBA" id="ARBA00022737"/>
    </source>
</evidence>
<dbReference type="SUPFAM" id="SSF48452">
    <property type="entry name" value="TPR-like"/>
    <property type="match status" value="1"/>
</dbReference>
<sequence length="301" mass="32756">MEKGTSAVAATLRAAGALLAGYARDAETCEREDIADDAAEIRRHYARVRAADPDNTTAAVGLAVLSAATLRAKVNELGEEWWEDDDPAPFAELEPDERSGRSLARRAVAAARHALDLDPTNNLVWFVLGQALEWLGEHAGASTAYREALRLDPFDDPARHRLAALDEPTPPPPRPTAAHRHTCGFYLVHLTQVVDHSGTERGEAWLLTDPAEVRAAVDGWLPNLDSTAFLDETFQVETYVPGQPIQVTALREALRTTPNGQPAVHWPAAVFPSTVGEPLPAGQPVRELGRTYFFGRNEHTG</sequence>
<dbReference type="InterPro" id="IPR019734">
    <property type="entry name" value="TPR_rpt"/>
</dbReference>
<evidence type="ECO:0000313" key="5">
    <source>
        <dbReference type="Proteomes" id="UP001206128"/>
    </source>
</evidence>
<feature type="repeat" description="TPR" evidence="3">
    <location>
        <begin position="122"/>
        <end position="155"/>
    </location>
</feature>
<comment type="caution">
    <text evidence="4">The sequence shown here is derived from an EMBL/GenBank/DDBJ whole genome shotgun (WGS) entry which is preliminary data.</text>
</comment>
<reference evidence="4" key="1">
    <citation type="submission" date="2022-06" db="EMBL/GenBank/DDBJ databases">
        <title>Genomic Encyclopedia of Archaeal and Bacterial Type Strains, Phase II (KMG-II): from individual species to whole genera.</title>
        <authorList>
            <person name="Goeker M."/>
        </authorList>
    </citation>
    <scope>NUCLEOTIDE SEQUENCE</scope>
    <source>
        <strain evidence="4">DSM 43935</strain>
    </source>
</reference>
<protein>
    <submittedName>
        <fullName evidence="4">TPR repeat-containing protein</fullName>
    </submittedName>
</protein>
<organism evidence="4 5">
    <name type="scientific">Goodfellowiella coeruleoviolacea</name>
    <dbReference type="NCBI Taxonomy" id="334858"/>
    <lineage>
        <taxon>Bacteria</taxon>
        <taxon>Bacillati</taxon>
        <taxon>Actinomycetota</taxon>
        <taxon>Actinomycetes</taxon>
        <taxon>Pseudonocardiales</taxon>
        <taxon>Pseudonocardiaceae</taxon>
        <taxon>Goodfellowiella</taxon>
    </lineage>
</organism>
<evidence type="ECO:0000256" key="3">
    <source>
        <dbReference type="PROSITE-ProRule" id="PRU00339"/>
    </source>
</evidence>
<dbReference type="PROSITE" id="PS50005">
    <property type="entry name" value="TPR"/>
    <property type="match status" value="1"/>
</dbReference>
<accession>A0AAE3GDY5</accession>
<dbReference type="InterPro" id="IPR013105">
    <property type="entry name" value="TPR_2"/>
</dbReference>
<dbReference type="Pfam" id="PF07719">
    <property type="entry name" value="TPR_2"/>
    <property type="match status" value="1"/>
</dbReference>
<evidence type="ECO:0000256" key="2">
    <source>
        <dbReference type="ARBA" id="ARBA00022803"/>
    </source>
</evidence>
<keyword evidence="5" id="KW-1185">Reference proteome</keyword>
<evidence type="ECO:0000313" key="4">
    <source>
        <dbReference type="EMBL" id="MCP2166375.1"/>
    </source>
</evidence>
<dbReference type="AlphaFoldDB" id="A0AAE3GDY5"/>
<dbReference type="EMBL" id="JAMTCK010000007">
    <property type="protein sequence ID" value="MCP2166375.1"/>
    <property type="molecule type" value="Genomic_DNA"/>
</dbReference>
<dbReference type="Gene3D" id="1.25.40.10">
    <property type="entry name" value="Tetratricopeptide repeat domain"/>
    <property type="match status" value="1"/>
</dbReference>
<dbReference type="RefSeq" id="WP_253772196.1">
    <property type="nucleotide sequence ID" value="NZ_JAMTCK010000007.1"/>
</dbReference>
<name>A0AAE3GDY5_9PSEU</name>
<proteinExistence type="predicted"/>
<keyword evidence="1" id="KW-0677">Repeat</keyword>
<dbReference type="InterPro" id="IPR011990">
    <property type="entry name" value="TPR-like_helical_dom_sf"/>
</dbReference>
<gene>
    <name evidence="4" type="ORF">LX83_003243</name>
</gene>
<keyword evidence="2 3" id="KW-0802">TPR repeat</keyword>